<evidence type="ECO:0000256" key="1">
    <source>
        <dbReference type="ARBA" id="ARBA00022630"/>
    </source>
</evidence>
<dbReference type="AlphaFoldDB" id="A0A2G3PF98"/>
<keyword evidence="4" id="KW-0503">Monooxygenase</keyword>
<dbReference type="RefSeq" id="WP_099385099.1">
    <property type="nucleotide sequence ID" value="NZ_PEBD01000013.1"/>
</dbReference>
<dbReference type="GO" id="GO:0008726">
    <property type="term" value="F:alkanesulfonate monooxygenase activity"/>
    <property type="evidence" value="ECO:0007669"/>
    <property type="project" value="TreeGrafter"/>
</dbReference>
<dbReference type="Pfam" id="PF00296">
    <property type="entry name" value="Bac_luciferase"/>
    <property type="match status" value="1"/>
</dbReference>
<sequence length="287" mass="30942">MAAIRRGISLPTFGPLAGPDSVAQIARTADDLGFHSVSSADRLLLPADAGPLGQACQTPRPVWDCIEMLTWAAAHTTRVRLATTVVHALFQPPVVLARRLATLDRLSGGRLDVGIGQGWTPHEHESAGVSMTSRVDALAEHLELMRRCWQPGRVSFQGDHYRLRPSWVEPKPAQPTLPVYIAAMTPQGIAQAAAIADGFMYPITTWASATEAIALYREAGGRGPVALRLNPIRDSLPGALDRFAETLPADLAQASELGASEVHWELNQSTMTLTEQCKAMALITEMT</sequence>
<reference evidence="6 7" key="1">
    <citation type="submission" date="2017-10" db="EMBL/GenBank/DDBJ databases">
        <title>The draft genome sequence of Williamsia sp. BULT 1.1 isolated from the semi-arid grassland soils from South Africa.</title>
        <authorList>
            <person name="Kabwe M.H."/>
            <person name="Govender N."/>
            <person name="Mutseka Lunga P."/>
            <person name="Vikram S."/>
            <person name="Makhalanyane T.P."/>
        </authorList>
    </citation>
    <scope>NUCLEOTIDE SEQUENCE [LARGE SCALE GENOMIC DNA]</scope>
    <source>
        <strain evidence="6 7">BULT 1.1</strain>
    </source>
</reference>
<dbReference type="InterPro" id="IPR019921">
    <property type="entry name" value="Lucif-like_OxRdtase_Rv2161c"/>
</dbReference>
<keyword evidence="3" id="KW-0560">Oxidoreductase</keyword>
<comment type="caution">
    <text evidence="6">The sequence shown here is derived from an EMBL/GenBank/DDBJ whole genome shotgun (WGS) entry which is preliminary data.</text>
</comment>
<keyword evidence="1" id="KW-0285">Flavoprotein</keyword>
<accession>A0A2G3PF98</accession>
<dbReference type="InterPro" id="IPR050172">
    <property type="entry name" value="SsuD_RutA_monooxygenase"/>
</dbReference>
<dbReference type="SUPFAM" id="SSF51679">
    <property type="entry name" value="Bacterial luciferase-like"/>
    <property type="match status" value="1"/>
</dbReference>
<evidence type="ECO:0000256" key="2">
    <source>
        <dbReference type="ARBA" id="ARBA00022643"/>
    </source>
</evidence>
<dbReference type="Proteomes" id="UP000225108">
    <property type="component" value="Unassembled WGS sequence"/>
</dbReference>
<name>A0A2G3PF98_WILMA</name>
<keyword evidence="2" id="KW-0288">FMN</keyword>
<evidence type="ECO:0000259" key="5">
    <source>
        <dbReference type="Pfam" id="PF00296"/>
    </source>
</evidence>
<dbReference type="EMBL" id="PEBD01000013">
    <property type="protein sequence ID" value="PHV64481.1"/>
    <property type="molecule type" value="Genomic_DNA"/>
</dbReference>
<proteinExistence type="predicted"/>
<evidence type="ECO:0000256" key="4">
    <source>
        <dbReference type="ARBA" id="ARBA00023033"/>
    </source>
</evidence>
<dbReference type="Gene3D" id="3.20.20.30">
    <property type="entry name" value="Luciferase-like domain"/>
    <property type="match status" value="1"/>
</dbReference>
<protein>
    <submittedName>
        <fullName evidence="6">N5,N10-methylene tetrahydromethanopterin reductase</fullName>
    </submittedName>
</protein>
<gene>
    <name evidence="6" type="ORF">CSW57_23885</name>
</gene>
<dbReference type="InterPro" id="IPR036661">
    <property type="entry name" value="Luciferase-like_sf"/>
</dbReference>
<organism evidence="6 7">
    <name type="scientific">Williamsia marianensis</name>
    <dbReference type="NCBI Taxonomy" id="85044"/>
    <lineage>
        <taxon>Bacteria</taxon>
        <taxon>Bacillati</taxon>
        <taxon>Actinomycetota</taxon>
        <taxon>Actinomycetes</taxon>
        <taxon>Mycobacteriales</taxon>
        <taxon>Nocardiaceae</taxon>
        <taxon>Williamsia</taxon>
    </lineage>
</organism>
<evidence type="ECO:0000313" key="7">
    <source>
        <dbReference type="Proteomes" id="UP000225108"/>
    </source>
</evidence>
<dbReference type="InterPro" id="IPR011251">
    <property type="entry name" value="Luciferase-like_dom"/>
</dbReference>
<dbReference type="PANTHER" id="PTHR42847">
    <property type="entry name" value="ALKANESULFONATE MONOOXYGENASE"/>
    <property type="match status" value="1"/>
</dbReference>
<dbReference type="NCBIfam" id="TIGR03619">
    <property type="entry name" value="F420_Rv2161c"/>
    <property type="match status" value="1"/>
</dbReference>
<evidence type="ECO:0000313" key="6">
    <source>
        <dbReference type="EMBL" id="PHV64481.1"/>
    </source>
</evidence>
<feature type="domain" description="Luciferase-like" evidence="5">
    <location>
        <begin position="18"/>
        <end position="222"/>
    </location>
</feature>
<dbReference type="PANTHER" id="PTHR42847:SF4">
    <property type="entry name" value="ALKANESULFONATE MONOOXYGENASE-RELATED"/>
    <property type="match status" value="1"/>
</dbReference>
<evidence type="ECO:0000256" key="3">
    <source>
        <dbReference type="ARBA" id="ARBA00023002"/>
    </source>
</evidence>
<dbReference type="GO" id="GO:0046306">
    <property type="term" value="P:alkanesulfonate catabolic process"/>
    <property type="evidence" value="ECO:0007669"/>
    <property type="project" value="TreeGrafter"/>
</dbReference>